<evidence type="ECO:0000256" key="4">
    <source>
        <dbReference type="PIRNR" id="PIRNR005586"/>
    </source>
</evidence>
<reference evidence="8" key="1">
    <citation type="journal article" date="2021" name="IMA Fungus">
        <title>Genomic characterization of three marine fungi, including Emericellopsis atlantica sp. nov. with signatures of a generalist lifestyle and marine biomass degradation.</title>
        <authorList>
            <person name="Hagestad O.C."/>
            <person name="Hou L."/>
            <person name="Andersen J.H."/>
            <person name="Hansen E.H."/>
            <person name="Altermark B."/>
            <person name="Li C."/>
            <person name="Kuhnert E."/>
            <person name="Cox R.J."/>
            <person name="Crous P.W."/>
            <person name="Spatafora J.W."/>
            <person name="Lail K."/>
            <person name="Amirebrahimi M."/>
            <person name="Lipzen A."/>
            <person name="Pangilinan J."/>
            <person name="Andreopoulos W."/>
            <person name="Hayes R.D."/>
            <person name="Ng V."/>
            <person name="Grigoriev I.V."/>
            <person name="Jackson S.A."/>
            <person name="Sutton T.D.S."/>
            <person name="Dobson A.D.W."/>
            <person name="Rama T."/>
        </authorList>
    </citation>
    <scope>NUCLEOTIDE SEQUENCE</scope>
    <source>
        <strain evidence="8">TRa3180A</strain>
    </source>
</reference>
<dbReference type="AlphaFoldDB" id="A0A9P7Z1W3"/>
<feature type="binding site" evidence="5">
    <location>
        <position position="37"/>
    </location>
    <ligand>
        <name>Zn(2+)</name>
        <dbReference type="ChEBI" id="CHEBI:29105"/>
        <label>1</label>
    </ligand>
</feature>
<keyword evidence="1 5" id="KW-0479">Metal-binding</keyword>
<accession>A0A9P7Z1W3</accession>
<sequence length="121" mass="13874">MLLFCPSCANVLTVSTTKVPSPTQGNNVLEDTNRFECRTCPYEYILTKRWFERKTFERKVQEKVFGGDNAEAGQQQTATKQCNSAACDGREASYYEVQIRSADEPMTLFYTCLTCKAQWRE</sequence>
<feature type="domain" description="TFIIS-type" evidence="7">
    <location>
        <begin position="78"/>
        <end position="120"/>
    </location>
</feature>
<keyword evidence="9" id="KW-1185">Reference proteome</keyword>
<dbReference type="Proteomes" id="UP000887226">
    <property type="component" value="Unassembled WGS sequence"/>
</dbReference>
<evidence type="ECO:0000259" key="7">
    <source>
        <dbReference type="PROSITE" id="PS51133"/>
    </source>
</evidence>
<dbReference type="InterPro" id="IPR012164">
    <property type="entry name" value="Rpa12/Rpb9/Rpc10/TFS"/>
</dbReference>
<evidence type="ECO:0000313" key="8">
    <source>
        <dbReference type="EMBL" id="KAG9243731.1"/>
    </source>
</evidence>
<evidence type="ECO:0000256" key="1">
    <source>
        <dbReference type="ARBA" id="ARBA00022723"/>
    </source>
</evidence>
<keyword evidence="4" id="KW-0240">DNA-directed RNA polymerase</keyword>
<dbReference type="InterPro" id="IPR001222">
    <property type="entry name" value="Znf_TFIIS"/>
</dbReference>
<evidence type="ECO:0000256" key="6">
    <source>
        <dbReference type="PIRSR" id="PIRSR005586-2"/>
    </source>
</evidence>
<dbReference type="GO" id="GO:0003676">
    <property type="term" value="F:nucleic acid binding"/>
    <property type="evidence" value="ECO:0007669"/>
    <property type="project" value="InterPro"/>
</dbReference>
<dbReference type="PANTHER" id="PTHR11239">
    <property type="entry name" value="DNA-DIRECTED RNA POLYMERASE"/>
    <property type="match status" value="1"/>
</dbReference>
<dbReference type="GO" id="GO:0008270">
    <property type="term" value="F:zinc ion binding"/>
    <property type="evidence" value="ECO:0007669"/>
    <property type="project" value="UniProtKB-KW"/>
</dbReference>
<dbReference type="GO" id="GO:0003899">
    <property type="term" value="F:DNA-directed RNA polymerase activity"/>
    <property type="evidence" value="ECO:0007669"/>
    <property type="project" value="InterPro"/>
</dbReference>
<keyword evidence="4" id="KW-0539">Nucleus</keyword>
<feature type="zinc finger region" description="C4-type" evidence="6">
    <location>
        <begin position="5"/>
        <end position="40"/>
    </location>
</feature>
<feature type="binding site" evidence="5">
    <location>
        <position position="82"/>
    </location>
    <ligand>
        <name>Zn(2+)</name>
        <dbReference type="ChEBI" id="CHEBI:29105"/>
        <label>2</label>
    </ligand>
</feature>
<keyword evidence="3 5" id="KW-0862">Zinc</keyword>
<comment type="subcellular location">
    <subcellularLocation>
        <location evidence="4">Nucleus</location>
    </subcellularLocation>
</comment>
<evidence type="ECO:0000256" key="5">
    <source>
        <dbReference type="PIRSR" id="PIRSR005586-1"/>
    </source>
</evidence>
<keyword evidence="2 6" id="KW-0863">Zinc-finger</keyword>
<feature type="binding site" evidence="5">
    <location>
        <position position="8"/>
    </location>
    <ligand>
        <name>Zn(2+)</name>
        <dbReference type="ChEBI" id="CHEBI:29105"/>
        <label>1</label>
    </ligand>
</feature>
<feature type="binding site" evidence="5">
    <location>
        <position position="112"/>
    </location>
    <ligand>
        <name>Zn(2+)</name>
        <dbReference type="ChEBI" id="CHEBI:29105"/>
        <label>2</label>
    </ligand>
</feature>
<comment type="similarity">
    <text evidence="4">Belongs to the archaeal rpoM/eukaryotic RPA12/RPB9/RPC11 RNA polymerase family.</text>
</comment>
<dbReference type="SUPFAM" id="SSF57783">
    <property type="entry name" value="Zinc beta-ribbon"/>
    <property type="match status" value="1"/>
</dbReference>
<proteinExistence type="inferred from homology"/>
<organism evidence="8 9">
    <name type="scientific">Calycina marina</name>
    <dbReference type="NCBI Taxonomy" id="1763456"/>
    <lineage>
        <taxon>Eukaryota</taxon>
        <taxon>Fungi</taxon>
        <taxon>Dikarya</taxon>
        <taxon>Ascomycota</taxon>
        <taxon>Pezizomycotina</taxon>
        <taxon>Leotiomycetes</taxon>
        <taxon>Helotiales</taxon>
        <taxon>Pezizellaceae</taxon>
        <taxon>Calycina</taxon>
    </lineage>
</organism>
<gene>
    <name evidence="8" type="ORF">BJ878DRAFT_105291</name>
</gene>
<feature type="binding site" evidence="5">
    <location>
        <position position="115"/>
    </location>
    <ligand>
        <name>Zn(2+)</name>
        <dbReference type="ChEBI" id="CHEBI:29105"/>
        <label>2</label>
    </ligand>
</feature>
<feature type="binding site" evidence="5">
    <location>
        <position position="5"/>
    </location>
    <ligand>
        <name>Zn(2+)</name>
        <dbReference type="ChEBI" id="CHEBI:29105"/>
        <label>1</label>
    </ligand>
</feature>
<dbReference type="EMBL" id="MU253955">
    <property type="protein sequence ID" value="KAG9243731.1"/>
    <property type="molecule type" value="Genomic_DNA"/>
</dbReference>
<feature type="binding site" evidence="5">
    <location>
        <position position="87"/>
    </location>
    <ligand>
        <name>Zn(2+)</name>
        <dbReference type="ChEBI" id="CHEBI:29105"/>
        <label>2</label>
    </ligand>
</feature>
<dbReference type="PIRSF" id="PIRSF005586">
    <property type="entry name" value="RNApol_RpoM"/>
    <property type="match status" value="1"/>
</dbReference>
<protein>
    <recommendedName>
        <fullName evidence="4">DNA-directed RNA polymerase subunit</fullName>
    </recommendedName>
</protein>
<comment type="caution">
    <text evidence="8">The sequence shown here is derived from an EMBL/GenBank/DDBJ whole genome shotgun (WGS) entry which is preliminary data.</text>
</comment>
<dbReference type="GO" id="GO:0005666">
    <property type="term" value="C:RNA polymerase III complex"/>
    <property type="evidence" value="ECO:0007669"/>
    <property type="project" value="TreeGrafter"/>
</dbReference>
<evidence type="ECO:0000256" key="3">
    <source>
        <dbReference type="ARBA" id="ARBA00022833"/>
    </source>
</evidence>
<feature type="binding site" evidence="5">
    <location>
        <position position="40"/>
    </location>
    <ligand>
        <name>Zn(2+)</name>
        <dbReference type="ChEBI" id="CHEBI:29105"/>
        <label>1</label>
    </ligand>
</feature>
<dbReference type="Gene3D" id="2.20.25.10">
    <property type="match status" value="1"/>
</dbReference>
<comment type="function">
    <text evidence="4">DNA-dependent RNA polymerase catalyzes the transcription of DNA into RNA using the four ribonucleoside triphosphates as substrates.</text>
</comment>
<dbReference type="Pfam" id="PF01096">
    <property type="entry name" value="Zn_ribbon_TFIIS"/>
    <property type="match status" value="1"/>
</dbReference>
<dbReference type="GO" id="GO:0006386">
    <property type="term" value="P:termination of RNA polymerase III transcription"/>
    <property type="evidence" value="ECO:0007669"/>
    <property type="project" value="TreeGrafter"/>
</dbReference>
<dbReference type="PROSITE" id="PS51133">
    <property type="entry name" value="ZF_TFIIS_2"/>
    <property type="match status" value="1"/>
</dbReference>
<keyword evidence="4" id="KW-0804">Transcription</keyword>
<evidence type="ECO:0000313" key="9">
    <source>
        <dbReference type="Proteomes" id="UP000887226"/>
    </source>
</evidence>
<dbReference type="OrthoDB" id="282152at2759"/>
<dbReference type="SMART" id="SM00440">
    <property type="entry name" value="ZnF_C2C2"/>
    <property type="match status" value="1"/>
</dbReference>
<dbReference type="PANTHER" id="PTHR11239:SF12">
    <property type="entry name" value="DNA-DIRECTED RNA POLYMERASE III SUBUNIT RPC10"/>
    <property type="match status" value="1"/>
</dbReference>
<name>A0A9P7Z1W3_9HELO</name>
<evidence type="ECO:0000256" key="2">
    <source>
        <dbReference type="ARBA" id="ARBA00022771"/>
    </source>
</evidence>